<dbReference type="EMBL" id="JBITGY010000012">
    <property type="protein sequence ID" value="MFI6503630.1"/>
    <property type="molecule type" value="Genomic_DNA"/>
</dbReference>
<dbReference type="InterPro" id="IPR049945">
    <property type="entry name" value="AAA_22"/>
</dbReference>
<evidence type="ECO:0000256" key="1">
    <source>
        <dbReference type="SAM" id="Phobius"/>
    </source>
</evidence>
<dbReference type="Pfam" id="PF13401">
    <property type="entry name" value="AAA_22"/>
    <property type="match status" value="1"/>
</dbReference>
<organism evidence="4 5">
    <name type="scientific">Nonomuraea typhae</name>
    <dbReference type="NCBI Taxonomy" id="2603600"/>
    <lineage>
        <taxon>Bacteria</taxon>
        <taxon>Bacillati</taxon>
        <taxon>Actinomycetota</taxon>
        <taxon>Actinomycetes</taxon>
        <taxon>Streptosporangiales</taxon>
        <taxon>Streptosporangiaceae</taxon>
        <taxon>Nonomuraea</taxon>
    </lineage>
</organism>
<evidence type="ECO:0000313" key="5">
    <source>
        <dbReference type="Proteomes" id="UP001612741"/>
    </source>
</evidence>
<evidence type="ECO:0000259" key="2">
    <source>
        <dbReference type="Pfam" id="PF13401"/>
    </source>
</evidence>
<dbReference type="Proteomes" id="UP001612741">
    <property type="component" value="Unassembled WGS sequence"/>
</dbReference>
<comment type="caution">
    <text evidence="4">The sequence shown here is derived from an EMBL/GenBank/DDBJ whole genome shotgun (WGS) entry which is preliminary data.</text>
</comment>
<dbReference type="InterPro" id="IPR027417">
    <property type="entry name" value="P-loop_NTPase"/>
</dbReference>
<dbReference type="Pfam" id="PF22738">
    <property type="entry name" value="NNH7"/>
    <property type="match status" value="1"/>
</dbReference>
<name>A0ABW7Z711_9ACTN</name>
<sequence>MWRDVSLTYRGALQILGHHDRPWLDRMDRLLGGGILAAGVTALAVAAPGPAAAFAAVWGWIDQKNEARSLLRAALDRVSGRLLGLEGYERHQLIAAAHTTIVVASFFEALKEEAEGLWLVDEDRGMLLTAAGHREGERLFEFLYQSEVPIPSATCGFEENLGRVARWLSLFAERTLRHLHILRERRALPGIQVLTEQALKRYRTRYLGLAASVPEFFIWASLGEHAATRHVVTGVRAELQEAFQSQGAALARIEQLLTLGTTGRERTERDVAAVIARANRGALSEPVLPVTDQPHPALTVPTVAQIYVSPHCSFAAYHRTVSQPASESWWREQRVSEHLDLLLAAHLTSPLALQWPLLLLGHPGAGKSLLTQVLAARLPPASYTVVRVPLRRVNADAGILEQIEAALDLATNGRARWWEAAQANRQAVRVVLLDGLDELLQAVSGGRDRRGYLQEIMDFQRAEAQQGFPVAVIVTSRTVVADRVLIADGTPIIKLKDFADWQISDWLKRWNRVNEAAIAAGRMRTLSLASVLERRELAEQPLLLLMLALYAADPAAPPIDEVMSTTALYRRLLTEFVRREAAKRPEGAVAEKTQSWRLTVAAFAMLNRGRQDITDAELGADLIALEDRPSEAADVAEIGRDLVGRFFFVYRAEARTGNEGSVRRCYEFLHATFGEYLVAAHLVESLRTLAAMRSLSGGPVDDGFLHALLSHQPLSDRPQVLSFAAELFHELTVPDQEQIKGLLEELAASVRRRHDTGRHASYRPVPLDRVRQLAAYSLNLVLLRARVGSLGVAALCGPEDDPQLAWRSTVQLWTAGLEPEKLYGVLNRLCYEDGFVSAVGRSRLPLRMTEIGLARLAGDKGLERRLMFGDAIHTGTIYLASGWDEVMTVSLVQALLNPGERIDLFLQSFDPEVPHEAAASVARLADMLVMLRGHHFSGERLATLVKWRLSFGAAHPPNPAALAGALLADPDEGLVEMLLPLLDTDQPQISALLEQDGLREVIRLFRWPDGSVLPASMHSWGEERQ</sequence>
<keyword evidence="1" id="KW-0472">Membrane</keyword>
<reference evidence="4 5" key="1">
    <citation type="submission" date="2024-10" db="EMBL/GenBank/DDBJ databases">
        <title>The Natural Products Discovery Center: Release of the First 8490 Sequenced Strains for Exploring Actinobacteria Biosynthetic Diversity.</title>
        <authorList>
            <person name="Kalkreuter E."/>
            <person name="Kautsar S.A."/>
            <person name="Yang D."/>
            <person name="Bader C.D."/>
            <person name="Teijaro C.N."/>
            <person name="Fluegel L."/>
            <person name="Davis C.M."/>
            <person name="Simpson J.R."/>
            <person name="Lauterbach L."/>
            <person name="Steele A.D."/>
            <person name="Gui C."/>
            <person name="Meng S."/>
            <person name="Li G."/>
            <person name="Viehrig K."/>
            <person name="Ye F."/>
            <person name="Su P."/>
            <person name="Kiefer A.F."/>
            <person name="Nichols A."/>
            <person name="Cepeda A.J."/>
            <person name="Yan W."/>
            <person name="Fan B."/>
            <person name="Jiang Y."/>
            <person name="Adhikari A."/>
            <person name="Zheng C.-J."/>
            <person name="Schuster L."/>
            <person name="Cowan T.M."/>
            <person name="Smanski M.J."/>
            <person name="Chevrette M.G."/>
            <person name="De Carvalho L.P.S."/>
            <person name="Shen B."/>
        </authorList>
    </citation>
    <scope>NUCLEOTIDE SEQUENCE [LARGE SCALE GENOMIC DNA]</scope>
    <source>
        <strain evidence="4 5">NPDC050545</strain>
    </source>
</reference>
<protein>
    <submittedName>
        <fullName evidence="4">NACHT domain-containing protein</fullName>
    </submittedName>
</protein>
<accession>A0ABW7Z711</accession>
<proteinExistence type="predicted"/>
<gene>
    <name evidence="4" type="ORF">ACIBG2_40035</name>
</gene>
<feature type="domain" description="NACHT N-terminal Helical" evidence="3">
    <location>
        <begin position="6"/>
        <end position="224"/>
    </location>
</feature>
<feature type="domain" description="ORC1/DEAH AAA+ ATPase" evidence="2">
    <location>
        <begin position="357"/>
        <end position="475"/>
    </location>
</feature>
<keyword evidence="5" id="KW-1185">Reference proteome</keyword>
<feature type="transmembrane region" description="Helical" evidence="1">
    <location>
        <begin position="30"/>
        <end position="61"/>
    </location>
</feature>
<dbReference type="SUPFAM" id="SSF52540">
    <property type="entry name" value="P-loop containing nucleoside triphosphate hydrolases"/>
    <property type="match status" value="1"/>
</dbReference>
<evidence type="ECO:0000313" key="4">
    <source>
        <dbReference type="EMBL" id="MFI6503630.1"/>
    </source>
</evidence>
<evidence type="ECO:0000259" key="3">
    <source>
        <dbReference type="Pfam" id="PF22738"/>
    </source>
</evidence>
<dbReference type="InterPro" id="IPR054567">
    <property type="entry name" value="NNH7"/>
</dbReference>
<dbReference type="Gene3D" id="3.40.50.300">
    <property type="entry name" value="P-loop containing nucleotide triphosphate hydrolases"/>
    <property type="match status" value="1"/>
</dbReference>
<keyword evidence="1" id="KW-0812">Transmembrane</keyword>
<keyword evidence="1" id="KW-1133">Transmembrane helix</keyword>
<dbReference type="RefSeq" id="WP_397089393.1">
    <property type="nucleotide sequence ID" value="NZ_JBITGY010000012.1"/>
</dbReference>